<dbReference type="SUPFAM" id="SSF52540">
    <property type="entry name" value="P-loop containing nucleoside triphosphate hydrolases"/>
    <property type="match status" value="1"/>
</dbReference>
<dbReference type="InterPro" id="IPR002641">
    <property type="entry name" value="PNPLA_dom"/>
</dbReference>
<dbReference type="PANTHER" id="PTHR46082">
    <property type="entry name" value="ATP/GTP-BINDING PROTEIN-RELATED"/>
    <property type="match status" value="1"/>
</dbReference>
<feature type="domain" description="PNPLA" evidence="4">
    <location>
        <begin position="9"/>
        <end position="207"/>
    </location>
</feature>
<evidence type="ECO:0000313" key="5">
    <source>
        <dbReference type="EMBL" id="RYN16211.1"/>
    </source>
</evidence>
<dbReference type="CDD" id="cd07216">
    <property type="entry name" value="Pat17_PNPLA8_PNPLA9_like3"/>
    <property type="match status" value="1"/>
</dbReference>
<dbReference type="GO" id="GO:0016787">
    <property type="term" value="F:hydrolase activity"/>
    <property type="evidence" value="ECO:0007669"/>
    <property type="project" value="UniProtKB-UniRule"/>
</dbReference>
<proteinExistence type="predicted"/>
<name>A0AB37VZ26_9PLEO</name>
<dbReference type="Gene3D" id="1.25.40.10">
    <property type="entry name" value="Tetratricopeptide repeat domain"/>
    <property type="match status" value="3"/>
</dbReference>
<feature type="active site" description="Proton acceptor" evidence="3">
    <location>
        <position position="194"/>
    </location>
</feature>
<dbReference type="GO" id="GO:0046486">
    <property type="term" value="P:glycerolipid metabolic process"/>
    <property type="evidence" value="ECO:0007669"/>
    <property type="project" value="UniProtKB-ARBA"/>
</dbReference>
<reference evidence="5" key="1">
    <citation type="submission" date="2017-10" db="EMBL/GenBank/DDBJ databases">
        <authorList>
            <person name="Armitage A.D."/>
            <person name="Barbara D.J."/>
            <person name="Woodhall J.W."/>
            <person name="Sreenivasaprasad S."/>
            <person name="Lane C.R."/>
            <person name="Clarkson J.P."/>
            <person name="Harrison R.J."/>
        </authorList>
    </citation>
    <scope>NUCLEOTIDE SEQUENCE</scope>
    <source>
        <strain evidence="5">FERA 1164</strain>
    </source>
</reference>
<dbReference type="InterPro" id="IPR053137">
    <property type="entry name" value="NLR-like"/>
</dbReference>
<dbReference type="Gene3D" id="3.40.1090.10">
    <property type="entry name" value="Cytosolic phospholipase A2 catalytic domain"/>
    <property type="match status" value="1"/>
</dbReference>
<evidence type="ECO:0000313" key="6">
    <source>
        <dbReference type="Proteomes" id="UP000292340"/>
    </source>
</evidence>
<sequence length="1288" mass="141759">MPRSDLRLLALDGGGVRGLSALMILEQLMEAVNPDAPPKPCDYFDMIGGTSTGGLIAVMLGRLKMSVGDCITAYLSLSDRVFGKTRHRVTVKGQVQGRFDADELARAVREVVKQQGLPEDALLKDVPEAGCKVFVCATSKETSETVCLTSYKTPRGNNDLLNSVTIWEACRATSAATSFFDPIAVGRYGEEFVDGATGANNPVREVWDQAQLAWGPEPLEGKVKCVVSIGTGVPSLKAFRDDVFNIGKTLAAIATETEQTAERFRRERGLLDSTGRYYRFNVVRGLEDIGLEEAKKVKEMAAATRRYISSQEVHGQMQACAGSIAGREYFGEYKTIFSLEGVPRARQFVDRPAEMAELERVLLPRPRQDQCQRQKIHVLRGLGGMGKTQLAVEFARRHHRRFSSVFWLDGRSEDILKRSIASCAGRIPQGQIPETSRQYAADASADIDAVVKDVMAWLARPDNTAWLLIFDNVDREYTAQGGDSDAYDVRCYFSRTDHGSVLVTTRLARLEQLGDSQQLGKVDEAQAKAILESWYKRKHDAAENEQLLALLDGLPLAIAQAGAYLQESGVGLTTYLRFYEQQWSELMASDDLADAPLQDYPERSVWTTWAISYQAIRERHEHTANLLLLWSFLDNKDLWHGLFTTACSRSALVAKMLLGWVGDIASSEIKFSRAMQLLCNYSLAEQVQETGSYATHPVVHQWAHHSQGKRFATELSRLAVVAVGWAVPESSTRDYAALQRRLLPHAQACSRQVVERKTVWDKGAAAGSDGDVDEAEERKTVLDSVHLVGVLYADQGKLGEAEQMYERTLRGKEEALGVGHSSTLATVSNLGNLYKDQGRLGEAEQMYERALRGKEEALGVGHSSTLGTVNNLGLLYAAQGRLGEAEKMYDRALRGYKALGLDNNAPTLNTVNNLGVLYAAQGRLGEAEKMYERALRGREEALGPNHTSTLDSIVSFANLYAAQGRLGEAEKMYERALRGKEEALGVGHSSTLATVGNLGNLYYSEGRLGEAEKMYERALRGFEEALGVGHSSTLDTVNNLGNIYKNQGRLGEAEEMYKRALRGKEEALGVGHSSTLGTVNNLGLLYKNQGKLDEAEKMYERALRGYEALDSVCVQQYLPALNTLENIGDLYAKQAEVAKARAMYIEALSGLTNVLDDPALLKEPRVYVLANMFFLEDLKALATAKLQQKLQNLWTDDSFPDCIREIFATTLDSDHAMRSAVVEVAEAHVKELGRKSVFKDLIREGGDFAVQYFESVVFSAPSVVSSALGQTGGGLFGGPPRASRFGAF</sequence>
<feature type="repeat" description="TPR" evidence="2">
    <location>
        <begin position="824"/>
        <end position="857"/>
    </location>
</feature>
<protein>
    <recommendedName>
        <fullName evidence="4">PNPLA domain-containing protein</fullName>
    </recommendedName>
</protein>
<accession>A0AB37VZ26</accession>
<feature type="repeat" description="TPR" evidence="2">
    <location>
        <begin position="1034"/>
        <end position="1067"/>
    </location>
</feature>
<comment type="caution">
    <text evidence="5">The sequence shown here is derived from an EMBL/GenBank/DDBJ whole genome shotgun (WGS) entry which is preliminary data.</text>
</comment>
<feature type="short sequence motif" description="GXGXXG" evidence="3">
    <location>
        <begin position="13"/>
        <end position="18"/>
    </location>
</feature>
<dbReference type="EMBL" id="PDXB01000079">
    <property type="protein sequence ID" value="RYN16211.1"/>
    <property type="molecule type" value="Genomic_DNA"/>
</dbReference>
<dbReference type="Pfam" id="PF01734">
    <property type="entry name" value="Patatin"/>
    <property type="match status" value="1"/>
</dbReference>
<feature type="active site" description="Nucleophile" evidence="3">
    <location>
        <position position="51"/>
    </location>
</feature>
<keyword evidence="3" id="KW-0378">Hydrolase</keyword>
<reference evidence="5" key="2">
    <citation type="journal article" date="2019" name="bioRxiv">
        <title>Genomics, evolutionary history and diagnostics of the Alternaria alternata species group including apple and Asian pear pathotypes.</title>
        <authorList>
            <person name="Armitage A.D."/>
            <person name="Cockerton H.M."/>
            <person name="Sreenivasaprasad S."/>
            <person name="Woodhall J.W."/>
            <person name="Lane C.R."/>
            <person name="Harrison R.J."/>
            <person name="Clarkson J.P."/>
        </authorList>
    </citation>
    <scope>NUCLEOTIDE SEQUENCE</scope>
    <source>
        <strain evidence="5">FERA 1164</strain>
    </source>
</reference>
<keyword evidence="3" id="KW-0442">Lipid degradation</keyword>
<dbReference type="PROSITE" id="PS51635">
    <property type="entry name" value="PNPLA"/>
    <property type="match status" value="1"/>
</dbReference>
<dbReference type="Pfam" id="PF13424">
    <property type="entry name" value="TPR_12"/>
    <property type="match status" value="3"/>
</dbReference>
<dbReference type="InterPro" id="IPR027417">
    <property type="entry name" value="P-loop_NTPase"/>
</dbReference>
<evidence type="ECO:0000259" key="4">
    <source>
        <dbReference type="PROSITE" id="PS51635"/>
    </source>
</evidence>
<dbReference type="PROSITE" id="PS50005">
    <property type="entry name" value="TPR"/>
    <property type="match status" value="5"/>
</dbReference>
<dbReference type="PANTHER" id="PTHR46082:SF6">
    <property type="entry name" value="AAA+ ATPASE DOMAIN-CONTAINING PROTEIN-RELATED"/>
    <property type="match status" value="1"/>
</dbReference>
<feature type="repeat" description="TPR" evidence="2">
    <location>
        <begin position="1076"/>
        <end position="1109"/>
    </location>
</feature>
<feature type="short sequence motif" description="DGA/G" evidence="3">
    <location>
        <begin position="194"/>
        <end position="196"/>
    </location>
</feature>
<evidence type="ECO:0000256" key="3">
    <source>
        <dbReference type="PROSITE-ProRule" id="PRU01161"/>
    </source>
</evidence>
<evidence type="ECO:0000256" key="1">
    <source>
        <dbReference type="ARBA" id="ARBA00023098"/>
    </source>
</evidence>
<dbReference type="SUPFAM" id="SSF48452">
    <property type="entry name" value="TPR-like"/>
    <property type="match status" value="1"/>
</dbReference>
<keyword evidence="2" id="KW-0802">TPR repeat</keyword>
<feature type="repeat" description="TPR" evidence="2">
    <location>
        <begin position="992"/>
        <end position="1025"/>
    </location>
</feature>
<dbReference type="Pfam" id="PF13374">
    <property type="entry name" value="TPR_10"/>
    <property type="match status" value="2"/>
</dbReference>
<dbReference type="SUPFAM" id="SSF52151">
    <property type="entry name" value="FabD/lysophospholipase-like"/>
    <property type="match status" value="1"/>
</dbReference>
<dbReference type="Gene3D" id="3.40.50.300">
    <property type="entry name" value="P-loop containing nucleotide triphosphate hydrolases"/>
    <property type="match status" value="1"/>
</dbReference>
<feature type="repeat" description="TPR" evidence="2">
    <location>
        <begin position="908"/>
        <end position="941"/>
    </location>
</feature>
<dbReference type="Proteomes" id="UP000292340">
    <property type="component" value="Unassembled WGS sequence"/>
</dbReference>
<dbReference type="SMART" id="SM00028">
    <property type="entry name" value="TPR"/>
    <property type="match status" value="9"/>
</dbReference>
<gene>
    <name evidence="5" type="ORF">AA0115_g12490</name>
</gene>
<organism evidence="5 6">
    <name type="scientific">Alternaria tenuissima</name>
    <dbReference type="NCBI Taxonomy" id="119927"/>
    <lineage>
        <taxon>Eukaryota</taxon>
        <taxon>Fungi</taxon>
        <taxon>Dikarya</taxon>
        <taxon>Ascomycota</taxon>
        <taxon>Pezizomycotina</taxon>
        <taxon>Dothideomycetes</taxon>
        <taxon>Pleosporomycetidae</taxon>
        <taxon>Pleosporales</taxon>
        <taxon>Pleosporineae</taxon>
        <taxon>Pleosporaceae</taxon>
        <taxon>Alternaria</taxon>
        <taxon>Alternaria sect. Alternaria</taxon>
        <taxon>Alternaria alternata complex</taxon>
    </lineage>
</organism>
<dbReference type="InterPro" id="IPR019734">
    <property type="entry name" value="TPR_rpt"/>
</dbReference>
<dbReference type="GO" id="GO:0016042">
    <property type="term" value="P:lipid catabolic process"/>
    <property type="evidence" value="ECO:0007669"/>
    <property type="project" value="UniProtKB-UniRule"/>
</dbReference>
<dbReference type="InterPro" id="IPR011990">
    <property type="entry name" value="TPR-like_helical_dom_sf"/>
</dbReference>
<feature type="short sequence motif" description="GXSXG" evidence="3">
    <location>
        <begin position="49"/>
        <end position="53"/>
    </location>
</feature>
<keyword evidence="1 3" id="KW-0443">Lipid metabolism</keyword>
<dbReference type="InterPro" id="IPR016035">
    <property type="entry name" value="Acyl_Trfase/lysoPLipase"/>
</dbReference>
<evidence type="ECO:0000256" key="2">
    <source>
        <dbReference type="PROSITE-ProRule" id="PRU00339"/>
    </source>
</evidence>